<evidence type="ECO:0000313" key="2">
    <source>
        <dbReference type="EMBL" id="KLO13356.1"/>
    </source>
</evidence>
<evidence type="ECO:0000256" key="1">
    <source>
        <dbReference type="SAM" id="MobiDB-lite"/>
    </source>
</evidence>
<sequence length="105" mass="11669">MIIQSQIIRQICLLVHEFPLTTSSCPRSGHGNQISAGKRQGGSGKPGRDAPKYRKHPWPEAFSKFSCSSTSPSCLPFPNAISSRLSHLLSLDSRITKYPIHLLRR</sequence>
<protein>
    <submittedName>
        <fullName evidence="2">Uncharacterized protein</fullName>
    </submittedName>
</protein>
<feature type="compositionally biased region" description="Polar residues" evidence="1">
    <location>
        <begin position="23"/>
        <end position="35"/>
    </location>
</feature>
<feature type="region of interest" description="Disordered" evidence="1">
    <location>
        <begin position="23"/>
        <end position="56"/>
    </location>
</feature>
<dbReference type="InParanoid" id="A0A0H2S932"/>
<accession>A0A0H2S932</accession>
<organism evidence="2 3">
    <name type="scientific">Schizopora paradoxa</name>
    <dbReference type="NCBI Taxonomy" id="27342"/>
    <lineage>
        <taxon>Eukaryota</taxon>
        <taxon>Fungi</taxon>
        <taxon>Dikarya</taxon>
        <taxon>Basidiomycota</taxon>
        <taxon>Agaricomycotina</taxon>
        <taxon>Agaricomycetes</taxon>
        <taxon>Hymenochaetales</taxon>
        <taxon>Schizoporaceae</taxon>
        <taxon>Schizopora</taxon>
    </lineage>
</organism>
<dbReference type="EMBL" id="KQ085961">
    <property type="protein sequence ID" value="KLO13356.1"/>
    <property type="molecule type" value="Genomic_DNA"/>
</dbReference>
<dbReference type="Proteomes" id="UP000053477">
    <property type="component" value="Unassembled WGS sequence"/>
</dbReference>
<proteinExistence type="predicted"/>
<gene>
    <name evidence="2" type="ORF">SCHPADRAFT_370881</name>
</gene>
<name>A0A0H2S932_9AGAM</name>
<evidence type="ECO:0000313" key="3">
    <source>
        <dbReference type="Proteomes" id="UP000053477"/>
    </source>
</evidence>
<dbReference type="AlphaFoldDB" id="A0A0H2S932"/>
<reference evidence="2 3" key="1">
    <citation type="submission" date="2015-04" db="EMBL/GenBank/DDBJ databases">
        <title>Complete genome sequence of Schizopora paradoxa KUC8140, a cosmopolitan wood degrader in East Asia.</title>
        <authorList>
            <consortium name="DOE Joint Genome Institute"/>
            <person name="Min B."/>
            <person name="Park H."/>
            <person name="Jang Y."/>
            <person name="Kim J.-J."/>
            <person name="Kim K.H."/>
            <person name="Pangilinan J."/>
            <person name="Lipzen A."/>
            <person name="Riley R."/>
            <person name="Grigoriev I.V."/>
            <person name="Spatafora J.W."/>
            <person name="Choi I.-G."/>
        </authorList>
    </citation>
    <scope>NUCLEOTIDE SEQUENCE [LARGE SCALE GENOMIC DNA]</scope>
    <source>
        <strain evidence="2 3">KUC8140</strain>
    </source>
</reference>
<keyword evidence="3" id="KW-1185">Reference proteome</keyword>